<dbReference type="InterPro" id="IPR039418">
    <property type="entry name" value="LexA-like"/>
</dbReference>
<dbReference type="InterPro" id="IPR015927">
    <property type="entry name" value="Peptidase_S24_S26A/B/C"/>
</dbReference>
<dbReference type="PANTHER" id="PTHR33516:SF2">
    <property type="entry name" value="LEXA REPRESSOR-RELATED"/>
    <property type="match status" value="1"/>
</dbReference>
<organism evidence="2 3">
    <name type="scientific">Candidatus Atopostipes pullistercoris</name>
    <dbReference type="NCBI Taxonomy" id="2838467"/>
    <lineage>
        <taxon>Bacteria</taxon>
        <taxon>Bacillati</taxon>
        <taxon>Bacillota</taxon>
        <taxon>Bacilli</taxon>
        <taxon>Lactobacillales</taxon>
        <taxon>Carnobacteriaceae</taxon>
        <taxon>Atopostipes</taxon>
    </lineage>
</organism>
<dbReference type="PROSITE" id="PS50943">
    <property type="entry name" value="HTH_CROC1"/>
    <property type="match status" value="1"/>
</dbReference>
<dbReference type="PANTHER" id="PTHR33516">
    <property type="entry name" value="LEXA REPRESSOR"/>
    <property type="match status" value="1"/>
</dbReference>
<name>A0A9D2G1A4_9LACT</name>
<dbReference type="AlphaFoldDB" id="A0A9D2G1A4"/>
<dbReference type="InterPro" id="IPR001387">
    <property type="entry name" value="Cro/C1-type_HTH"/>
</dbReference>
<evidence type="ECO:0000313" key="3">
    <source>
        <dbReference type="Proteomes" id="UP000824106"/>
    </source>
</evidence>
<dbReference type="InterPro" id="IPR036286">
    <property type="entry name" value="LexA/Signal_pep-like_sf"/>
</dbReference>
<reference evidence="2" key="1">
    <citation type="journal article" date="2021" name="PeerJ">
        <title>Extensive microbial diversity within the chicken gut microbiome revealed by metagenomics and culture.</title>
        <authorList>
            <person name="Gilroy R."/>
            <person name="Ravi A."/>
            <person name="Getino M."/>
            <person name="Pursley I."/>
            <person name="Horton D.L."/>
            <person name="Alikhan N.F."/>
            <person name="Baker D."/>
            <person name="Gharbi K."/>
            <person name="Hall N."/>
            <person name="Watson M."/>
            <person name="Adriaenssens E.M."/>
            <person name="Foster-Nyarko E."/>
            <person name="Jarju S."/>
            <person name="Secka A."/>
            <person name="Antonio M."/>
            <person name="Oren A."/>
            <person name="Chaudhuri R.R."/>
            <person name="La Ragione R."/>
            <person name="Hildebrand F."/>
            <person name="Pallen M.J."/>
        </authorList>
    </citation>
    <scope>NUCLEOTIDE SEQUENCE</scope>
    <source>
        <strain evidence="2">CHK169-4300</strain>
    </source>
</reference>
<accession>A0A9D2G1A4</accession>
<dbReference type="Gene3D" id="2.10.109.10">
    <property type="entry name" value="Umud Fragment, subunit A"/>
    <property type="match status" value="1"/>
</dbReference>
<dbReference type="CDD" id="cd06529">
    <property type="entry name" value="S24_LexA-like"/>
    <property type="match status" value="1"/>
</dbReference>
<sequence length="168" mass="18670">MNLRSNPSHGVIQKIADYFQIPKSEIDTTYKNANNIQSISKVVEIPVLGEIACGDPITAEENIEEFRERPADNLPHGDLFYLKAKGDSMEPKIPNESFVLIREQADVENGEIAAVLVNGDTEATLKKIRKLHGVILLEALNDAYEPYIISKENLAHILGKAVEVSFEL</sequence>
<feature type="domain" description="HTH cro/C1-type" evidence="1">
    <location>
        <begin position="4"/>
        <end position="26"/>
    </location>
</feature>
<comment type="caution">
    <text evidence="2">The sequence shown here is derived from an EMBL/GenBank/DDBJ whole genome shotgun (WGS) entry which is preliminary data.</text>
</comment>
<dbReference type="EMBL" id="DXAZ01000016">
    <property type="protein sequence ID" value="HIZ70392.1"/>
    <property type="molecule type" value="Genomic_DNA"/>
</dbReference>
<gene>
    <name evidence="2" type="ORF">H9808_01230</name>
</gene>
<dbReference type="InterPro" id="IPR050077">
    <property type="entry name" value="LexA_repressor"/>
</dbReference>
<evidence type="ECO:0000259" key="1">
    <source>
        <dbReference type="PROSITE" id="PS50943"/>
    </source>
</evidence>
<protein>
    <submittedName>
        <fullName evidence="2">Peptidase</fullName>
    </submittedName>
</protein>
<proteinExistence type="predicted"/>
<reference evidence="2" key="2">
    <citation type="submission" date="2021-04" db="EMBL/GenBank/DDBJ databases">
        <authorList>
            <person name="Gilroy R."/>
        </authorList>
    </citation>
    <scope>NUCLEOTIDE SEQUENCE</scope>
    <source>
        <strain evidence="2">CHK169-4300</strain>
    </source>
</reference>
<dbReference type="SUPFAM" id="SSF51306">
    <property type="entry name" value="LexA/Signal peptidase"/>
    <property type="match status" value="1"/>
</dbReference>
<evidence type="ECO:0000313" key="2">
    <source>
        <dbReference type="EMBL" id="HIZ70392.1"/>
    </source>
</evidence>
<dbReference type="Proteomes" id="UP000824106">
    <property type="component" value="Unassembled WGS sequence"/>
</dbReference>
<dbReference type="Pfam" id="PF00717">
    <property type="entry name" value="Peptidase_S24"/>
    <property type="match status" value="1"/>
</dbReference>